<protein>
    <submittedName>
        <fullName evidence="2">Glycosyl hydrolase family 18 protein</fullName>
    </submittedName>
</protein>
<sequence>MSNRVFVWIGHMGLGDRIRLVLERYGDRITDVSIFGWSVMRTGQLVETFDPAQLDEYRQRWPHLRFWLCFRNMDGPDAAEVGPRAIFDALRDSAAARARLADEVERIFGEFSWLHGVDIDLESGGDGRSEESEAIFQAVADRAHALGRQCSAALPPLTVSGSVGGENWVRYRQLGEILDCMEIMSYDFAWAGSAPGPISPGFWMRDVFDWVTSQVNPRKVFMGLPLYAYYWRLHATPQELGNPWRGLSGTYYSFWQQFTGATDWYDPGVQPRAGWLTYRDHDDGQSLWGFLHAYDWLQPQHTEESFGIQTDWFSGKHYAVRYGLPAGSPQWAIADNGPGDARALYSMRADPIIDVNGVETGPYSGRFTLTLEMLQRDAVAATIIDDYATSAQQLSAIYTQPDGDGSWSHWAQGAGSTVRQYRGQGRLEFNNDFSAQSLYVQARFQLTRAGTFTVYSQGVRAEMTNAGTIRLYNGQTLIGTANVGARAADTTLRSPALNVLALRVRENSARVYFSNAETQVPMVLEITGITPTGGPTGYSTNVPAWIDHTYLGHGWWYQPREAVEVTLDGQTRVMGRIPRHGVTWHPTLNMFRPDDDVNEPETHDPDHWRDYSRLDWTYLHWRDAPFQLGRDQQLRIIPLDHDVWWGRIIAFDYEGGFIAYCNDAQSVAHWRARAENDWNLAGIAMWSLGQEDVRLWEILHGGELPPDTKRLDQ</sequence>
<dbReference type="SUPFAM" id="SSF51445">
    <property type="entry name" value="(Trans)glycosidases"/>
    <property type="match status" value="1"/>
</dbReference>
<evidence type="ECO:0000313" key="2">
    <source>
        <dbReference type="EMBL" id="MCT1607148.1"/>
    </source>
</evidence>
<dbReference type="Gene3D" id="3.20.20.80">
    <property type="entry name" value="Glycosidases"/>
    <property type="match status" value="1"/>
</dbReference>
<dbReference type="GO" id="GO:0016787">
    <property type="term" value="F:hydrolase activity"/>
    <property type="evidence" value="ECO:0007669"/>
    <property type="project" value="UniProtKB-KW"/>
</dbReference>
<keyword evidence="3" id="KW-1185">Reference proteome</keyword>
<dbReference type="EMBL" id="JALXMO010000016">
    <property type="protein sequence ID" value="MCT1607148.1"/>
    <property type="molecule type" value="Genomic_DNA"/>
</dbReference>
<dbReference type="SMART" id="SM00636">
    <property type="entry name" value="Glyco_18"/>
    <property type="match status" value="1"/>
</dbReference>
<dbReference type="PANTHER" id="PTHR46066">
    <property type="entry name" value="CHITINASE DOMAIN-CONTAINING PROTEIN 1 FAMILY MEMBER"/>
    <property type="match status" value="1"/>
</dbReference>
<dbReference type="RefSeq" id="WP_260073154.1">
    <property type="nucleotide sequence ID" value="NZ_JALXMO010000016.1"/>
</dbReference>
<dbReference type="InterPro" id="IPR017853">
    <property type="entry name" value="GH"/>
</dbReference>
<evidence type="ECO:0000259" key="1">
    <source>
        <dbReference type="PROSITE" id="PS51910"/>
    </source>
</evidence>
<dbReference type="PROSITE" id="PS51910">
    <property type="entry name" value="GH18_2"/>
    <property type="match status" value="1"/>
</dbReference>
<organism evidence="2 3">
    <name type="scientific">Nesterenkonia massiliensis</name>
    <dbReference type="NCBI Taxonomy" id="1232429"/>
    <lineage>
        <taxon>Bacteria</taxon>
        <taxon>Bacillati</taxon>
        <taxon>Actinomycetota</taxon>
        <taxon>Actinomycetes</taxon>
        <taxon>Micrococcales</taxon>
        <taxon>Micrococcaceae</taxon>
        <taxon>Nesterenkonia</taxon>
    </lineage>
</organism>
<comment type="caution">
    <text evidence="2">The sequence shown here is derived from an EMBL/GenBank/DDBJ whole genome shotgun (WGS) entry which is preliminary data.</text>
</comment>
<accession>A0ABT2HR24</accession>
<feature type="domain" description="GH18" evidence="1">
    <location>
        <begin position="2"/>
        <end position="285"/>
    </location>
</feature>
<keyword evidence="2" id="KW-0378">Hydrolase</keyword>
<dbReference type="InterPro" id="IPR011583">
    <property type="entry name" value="Chitinase_II/V-like_cat"/>
</dbReference>
<proteinExistence type="predicted"/>
<gene>
    <name evidence="2" type="ORF">M3B43_07375</name>
</gene>
<evidence type="ECO:0000313" key="3">
    <source>
        <dbReference type="Proteomes" id="UP001205046"/>
    </source>
</evidence>
<dbReference type="InterPro" id="IPR001223">
    <property type="entry name" value="Glyco_hydro18_cat"/>
</dbReference>
<dbReference type="Pfam" id="PF00704">
    <property type="entry name" value="Glyco_hydro_18"/>
    <property type="match status" value="1"/>
</dbReference>
<dbReference type="PANTHER" id="PTHR46066:SF2">
    <property type="entry name" value="CHITINASE DOMAIN-CONTAINING PROTEIN 1"/>
    <property type="match status" value="1"/>
</dbReference>
<dbReference type="Proteomes" id="UP001205046">
    <property type="component" value="Unassembled WGS sequence"/>
</dbReference>
<reference evidence="2 3" key="1">
    <citation type="submission" date="2022-04" db="EMBL/GenBank/DDBJ databases">
        <title>Human microbiome associated bacterial genomes.</title>
        <authorList>
            <person name="Sandstrom S."/>
            <person name="Salamzade R."/>
            <person name="Kalan L.R."/>
        </authorList>
    </citation>
    <scope>NUCLEOTIDE SEQUENCE [LARGE SCALE GENOMIC DNA]</scope>
    <source>
        <strain evidence="3">p3-SID767</strain>
    </source>
</reference>
<name>A0ABT2HR24_9MICC</name>